<keyword evidence="7 11" id="KW-0472">Membrane</keyword>
<evidence type="ECO:0000313" key="15">
    <source>
        <dbReference type="Proteomes" id="UP000440978"/>
    </source>
</evidence>
<evidence type="ECO:0000256" key="11">
    <source>
        <dbReference type="SAM" id="Phobius"/>
    </source>
</evidence>
<comment type="subcellular location">
    <subcellularLocation>
        <location evidence="1">Cell membrane</location>
        <topology evidence="1">Multi-pass membrane protein</topology>
    </subcellularLocation>
</comment>
<dbReference type="Pfam" id="PF00015">
    <property type="entry name" value="MCPsignal"/>
    <property type="match status" value="1"/>
</dbReference>
<dbReference type="Gene3D" id="3.30.450.20">
    <property type="entry name" value="PAS domain"/>
    <property type="match status" value="2"/>
</dbReference>
<dbReference type="AlphaFoldDB" id="A0A6N8CPF9"/>
<dbReference type="Gene3D" id="1.10.8.500">
    <property type="entry name" value="HAMP domain in histidine kinase"/>
    <property type="match status" value="1"/>
</dbReference>
<keyword evidence="6 11" id="KW-1133">Transmembrane helix</keyword>
<gene>
    <name evidence="14" type="ORF">GMB86_05855</name>
</gene>
<evidence type="ECO:0000256" key="4">
    <source>
        <dbReference type="ARBA" id="ARBA00022500"/>
    </source>
</evidence>
<dbReference type="GO" id="GO:0005886">
    <property type="term" value="C:plasma membrane"/>
    <property type="evidence" value="ECO:0007669"/>
    <property type="project" value="UniProtKB-SubCell"/>
</dbReference>
<dbReference type="PANTHER" id="PTHR32089">
    <property type="entry name" value="METHYL-ACCEPTING CHEMOTAXIS PROTEIN MCPB"/>
    <property type="match status" value="1"/>
</dbReference>
<dbReference type="CDD" id="cd12912">
    <property type="entry name" value="PDC2_MCP_like"/>
    <property type="match status" value="1"/>
</dbReference>
<evidence type="ECO:0000256" key="3">
    <source>
        <dbReference type="ARBA" id="ARBA00022481"/>
    </source>
</evidence>
<dbReference type="SUPFAM" id="SSF58104">
    <property type="entry name" value="Methyl-accepting chemotaxis protein (MCP) signaling domain"/>
    <property type="match status" value="1"/>
</dbReference>
<keyword evidence="8 10" id="KW-0807">Transducer</keyword>
<keyword evidence="3" id="KW-0488">Methylation</keyword>
<dbReference type="InterPro" id="IPR003660">
    <property type="entry name" value="HAMP_dom"/>
</dbReference>
<accession>A0A6N8CPF9</accession>
<evidence type="ECO:0000259" key="13">
    <source>
        <dbReference type="PROSITE" id="PS50885"/>
    </source>
</evidence>
<evidence type="ECO:0000256" key="1">
    <source>
        <dbReference type="ARBA" id="ARBA00004651"/>
    </source>
</evidence>
<evidence type="ECO:0000256" key="2">
    <source>
        <dbReference type="ARBA" id="ARBA00022475"/>
    </source>
</evidence>
<feature type="transmembrane region" description="Helical" evidence="11">
    <location>
        <begin position="291"/>
        <end position="314"/>
    </location>
</feature>
<evidence type="ECO:0000256" key="10">
    <source>
        <dbReference type="PROSITE-ProRule" id="PRU00284"/>
    </source>
</evidence>
<dbReference type="Pfam" id="PF00672">
    <property type="entry name" value="HAMP"/>
    <property type="match status" value="1"/>
</dbReference>
<feature type="transmembrane region" description="Helical" evidence="11">
    <location>
        <begin position="26"/>
        <end position="48"/>
    </location>
</feature>
<dbReference type="CDD" id="cd11386">
    <property type="entry name" value="MCP_signal"/>
    <property type="match status" value="1"/>
</dbReference>
<dbReference type="GO" id="GO:0006935">
    <property type="term" value="P:chemotaxis"/>
    <property type="evidence" value="ECO:0007669"/>
    <property type="project" value="UniProtKB-KW"/>
</dbReference>
<sequence length="685" mass="75853">MGILESKTKKEPKEKKKRITKLRTQLLIPFISIIVISGVALSLIGYFYSARLVEDELSQSVSSQLKAVNDNFDAFVDDTENLVNVVANSQELKNGEKTLYDRQFENIGLTNKNVMNIYFGESKQGKMSIYPRQDLSKDYDARTRPWYKEALANKEKTIWTQPYKNATDGQLLVTVAHAVYKGNQLKGVFAVDISLSTLINQINHVKFGETGQVYLLDKQGTFLAAQNHKLLGKSASKQFDLNRMKKMGQDGLYTETDQGVDHITTFVKNHTTNWTIVGQVNKSEFTQKAQGILPTILIALAIVILLAVGIAIFITQKIEKRINTLKGAIESLEKGDLTNHVNFFQNDEIGQLGLSVNRMITQNKSMIENIKLISSNVQEASQTLVASAEENTASSNEIATTMGEISVGANNQSELMDRNLKATDEFADELENMSEQVNVFKQGAQEITEVSEQGNLAAQSLRKQSEDTTSITADIIEAITHLSKRSKNVSKIVNTVAEIAGQTNLLALNAAIEAARAGEHGKGFAVVADEVKKLSEQTNEALKEISSIIGDIQGDTNRTVKLAGSTSKVLEQQFRVVSQSEKVFHRISDYSQSSSILIDKIAQSMEQMLKDNQKIKNNIHSITVIGQETAAATEEIAASVEEQTSSMEVLNKLATDLDEHASLLNDMLTHFKLEESHIEVKEKEE</sequence>
<dbReference type="InterPro" id="IPR004089">
    <property type="entry name" value="MCPsignal_dom"/>
</dbReference>
<keyword evidence="2" id="KW-1003">Cell membrane</keyword>
<evidence type="ECO:0000256" key="8">
    <source>
        <dbReference type="ARBA" id="ARBA00023224"/>
    </source>
</evidence>
<feature type="domain" description="HAMP" evidence="13">
    <location>
        <begin position="316"/>
        <end position="368"/>
    </location>
</feature>
<dbReference type="CDD" id="cd06225">
    <property type="entry name" value="HAMP"/>
    <property type="match status" value="1"/>
</dbReference>
<dbReference type="OrthoDB" id="9760371at2"/>
<organism evidence="14 15">
    <name type="scientific">Terrilactibacillus tamarindi</name>
    <dbReference type="NCBI Taxonomy" id="2599694"/>
    <lineage>
        <taxon>Bacteria</taxon>
        <taxon>Bacillati</taxon>
        <taxon>Bacillota</taxon>
        <taxon>Bacilli</taxon>
        <taxon>Bacillales</taxon>
        <taxon>Bacillaceae</taxon>
        <taxon>Terrilactibacillus</taxon>
    </lineage>
</organism>
<dbReference type="Gene3D" id="1.10.287.950">
    <property type="entry name" value="Methyl-accepting chemotaxis protein"/>
    <property type="match status" value="1"/>
</dbReference>
<dbReference type="Pfam" id="PF02743">
    <property type="entry name" value="dCache_1"/>
    <property type="match status" value="1"/>
</dbReference>
<dbReference type="SMART" id="SM00304">
    <property type="entry name" value="HAMP"/>
    <property type="match status" value="1"/>
</dbReference>
<dbReference type="SUPFAM" id="SSF103190">
    <property type="entry name" value="Sensory domain-like"/>
    <property type="match status" value="1"/>
</dbReference>
<keyword evidence="4" id="KW-0145">Chemotaxis</keyword>
<comment type="caution">
    <text evidence="14">The sequence shown here is derived from an EMBL/GenBank/DDBJ whole genome shotgun (WGS) entry which is preliminary data.</text>
</comment>
<dbReference type="PROSITE" id="PS50885">
    <property type="entry name" value="HAMP"/>
    <property type="match status" value="1"/>
</dbReference>
<dbReference type="PANTHER" id="PTHR32089:SF114">
    <property type="entry name" value="METHYL-ACCEPTING CHEMOTAXIS PROTEIN MCPB"/>
    <property type="match status" value="1"/>
</dbReference>
<keyword evidence="15" id="KW-1185">Reference proteome</keyword>
<dbReference type="Proteomes" id="UP000440978">
    <property type="component" value="Unassembled WGS sequence"/>
</dbReference>
<feature type="domain" description="Methyl-accepting transducer" evidence="12">
    <location>
        <begin position="387"/>
        <end position="644"/>
    </location>
</feature>
<evidence type="ECO:0000256" key="9">
    <source>
        <dbReference type="ARBA" id="ARBA00029447"/>
    </source>
</evidence>
<dbReference type="EMBL" id="WNHB01000007">
    <property type="protein sequence ID" value="MTT31538.1"/>
    <property type="molecule type" value="Genomic_DNA"/>
</dbReference>
<evidence type="ECO:0000256" key="7">
    <source>
        <dbReference type="ARBA" id="ARBA00023136"/>
    </source>
</evidence>
<evidence type="ECO:0000259" key="12">
    <source>
        <dbReference type="PROSITE" id="PS50111"/>
    </source>
</evidence>
<dbReference type="GO" id="GO:0007165">
    <property type="term" value="P:signal transduction"/>
    <property type="evidence" value="ECO:0007669"/>
    <property type="project" value="UniProtKB-KW"/>
</dbReference>
<dbReference type="InterPro" id="IPR029151">
    <property type="entry name" value="Sensor-like_sf"/>
</dbReference>
<reference evidence="14 15" key="1">
    <citation type="submission" date="2019-11" db="EMBL/GenBank/DDBJ databases">
        <title>Terrilactibacillus tamarindus sp. nov. BCM23-1 isolated from bark of Tamarindus indica.</title>
        <authorList>
            <person name="Kingkaew E."/>
            <person name="Tanasupawat S."/>
        </authorList>
    </citation>
    <scope>NUCLEOTIDE SEQUENCE [LARGE SCALE GENOMIC DNA]</scope>
    <source>
        <strain evidence="14 15">BCM23-1</strain>
    </source>
</reference>
<comment type="similarity">
    <text evidence="9">Belongs to the methyl-accepting chemotaxis (MCP) protein family.</text>
</comment>
<dbReference type="InterPro" id="IPR033479">
    <property type="entry name" value="dCache_1"/>
</dbReference>
<protein>
    <submittedName>
        <fullName evidence="14">HAMP domain-containing protein</fullName>
    </submittedName>
</protein>
<keyword evidence="5 11" id="KW-0812">Transmembrane</keyword>
<dbReference type="PROSITE" id="PS50111">
    <property type="entry name" value="CHEMOTAXIS_TRANSDUC_2"/>
    <property type="match status" value="1"/>
</dbReference>
<dbReference type="SMART" id="SM00283">
    <property type="entry name" value="MA"/>
    <property type="match status" value="1"/>
</dbReference>
<evidence type="ECO:0000313" key="14">
    <source>
        <dbReference type="EMBL" id="MTT31538.1"/>
    </source>
</evidence>
<name>A0A6N8CPF9_9BACI</name>
<proteinExistence type="inferred from homology"/>
<dbReference type="CDD" id="cd12913">
    <property type="entry name" value="PDC1_MCP_like"/>
    <property type="match status" value="1"/>
</dbReference>
<evidence type="ECO:0000256" key="6">
    <source>
        <dbReference type="ARBA" id="ARBA00022989"/>
    </source>
</evidence>
<evidence type="ECO:0000256" key="5">
    <source>
        <dbReference type="ARBA" id="ARBA00022692"/>
    </source>
</evidence>